<dbReference type="GO" id="GO:0016757">
    <property type="term" value="F:glycosyltransferase activity"/>
    <property type="evidence" value="ECO:0007669"/>
    <property type="project" value="TreeGrafter"/>
</dbReference>
<dbReference type="Pfam" id="PF13692">
    <property type="entry name" value="Glyco_trans_1_4"/>
    <property type="match status" value="1"/>
</dbReference>
<sequence>MEQIILILDKMDYKKKEPELKKLFTTQQNVKIYYTEYEDSLSRKVCKWKYVGEFLFHILYWWKSFRYAVKIYKNNDSAKVICINPIVGSFIGMLNKKGKFSITLAGFLFEPKKSNLYYSIRKKLVSKFLNNINNIVVYAKNEVNYYEKIFKVNNFKFVRYGIDYEAHDKYSGVLPNNYIFSGGRSNRDYHTLIEAYNRIREEVQLNLCIATRPVVLQHENISHIEVLKDVVLENFGSAMESAKFVVLPLVETEISAGHQVLLEALERNMVVLVNRIKAVEDYVTDSQVVFYESENPQELSKTIKYVNDNYEEVKEKFKNNREYYLNNYTFTRFIERLLLL</sequence>
<evidence type="ECO:0008006" key="4">
    <source>
        <dbReference type="Google" id="ProtNLM"/>
    </source>
</evidence>
<dbReference type="PANTHER" id="PTHR46401:SF2">
    <property type="entry name" value="GLYCOSYLTRANSFERASE WBBK-RELATED"/>
    <property type="match status" value="1"/>
</dbReference>
<dbReference type="AlphaFoldDB" id="A0A7R7IE14"/>
<dbReference type="PANTHER" id="PTHR46401">
    <property type="entry name" value="GLYCOSYLTRANSFERASE WBBK-RELATED"/>
    <property type="match status" value="1"/>
</dbReference>
<evidence type="ECO:0000313" key="2">
    <source>
        <dbReference type="EMBL" id="BCN32283.1"/>
    </source>
</evidence>
<evidence type="ECO:0000256" key="1">
    <source>
        <dbReference type="ARBA" id="ARBA00022679"/>
    </source>
</evidence>
<gene>
    <name evidence="2" type="ORF">bsdtb5_35780</name>
</gene>
<dbReference type="Proteomes" id="UP000595897">
    <property type="component" value="Chromosome"/>
</dbReference>
<evidence type="ECO:0000313" key="3">
    <source>
        <dbReference type="Proteomes" id="UP000595897"/>
    </source>
</evidence>
<name>A0A7R7IE14_9FIRM</name>
<dbReference type="SUPFAM" id="SSF53756">
    <property type="entry name" value="UDP-Glycosyltransferase/glycogen phosphorylase"/>
    <property type="match status" value="1"/>
</dbReference>
<reference evidence="2 3" key="1">
    <citation type="submission" date="2020-11" db="EMBL/GenBank/DDBJ databases">
        <title>Draft genome sequencing of a Lachnospiraceae strain isolated from anoxic soil subjected to BSD treatment.</title>
        <authorList>
            <person name="Uek A."/>
            <person name="Tonouchi A."/>
        </authorList>
    </citation>
    <scope>NUCLEOTIDE SEQUENCE [LARGE SCALE GENOMIC DNA]</scope>
    <source>
        <strain evidence="2 3">TB5</strain>
    </source>
</reference>
<dbReference type="KEGG" id="ahb:bsdtb5_35780"/>
<organism evidence="2 3">
    <name type="scientific">Anaeromicropila herbilytica</name>
    <dbReference type="NCBI Taxonomy" id="2785025"/>
    <lineage>
        <taxon>Bacteria</taxon>
        <taxon>Bacillati</taxon>
        <taxon>Bacillota</taxon>
        <taxon>Clostridia</taxon>
        <taxon>Lachnospirales</taxon>
        <taxon>Lachnospiraceae</taxon>
        <taxon>Anaeromicropila</taxon>
    </lineage>
</organism>
<dbReference type="EMBL" id="AP024169">
    <property type="protein sequence ID" value="BCN32283.1"/>
    <property type="molecule type" value="Genomic_DNA"/>
</dbReference>
<dbReference type="Gene3D" id="3.40.50.2000">
    <property type="entry name" value="Glycogen Phosphorylase B"/>
    <property type="match status" value="2"/>
</dbReference>
<dbReference type="GO" id="GO:0009103">
    <property type="term" value="P:lipopolysaccharide biosynthetic process"/>
    <property type="evidence" value="ECO:0007669"/>
    <property type="project" value="TreeGrafter"/>
</dbReference>
<dbReference type="RefSeq" id="WP_271713338.1">
    <property type="nucleotide sequence ID" value="NZ_AP024169.1"/>
</dbReference>
<keyword evidence="3" id="KW-1185">Reference proteome</keyword>
<protein>
    <recommendedName>
        <fullName evidence="4">Glycosyltransferase</fullName>
    </recommendedName>
</protein>
<accession>A0A7R7IE14</accession>
<proteinExistence type="predicted"/>
<keyword evidence="1" id="KW-0808">Transferase</keyword>